<dbReference type="HOGENOM" id="CLU_036235_3_0_1"/>
<dbReference type="InterPro" id="IPR014722">
    <property type="entry name" value="Rib_uL2_dom2"/>
</dbReference>
<dbReference type="InterPro" id="IPR014726">
    <property type="entry name" value="Ribosomal_uL2_dom3"/>
</dbReference>
<dbReference type="SUPFAM" id="SSF50104">
    <property type="entry name" value="Translation proteins SH3-like domain"/>
    <property type="match status" value="1"/>
</dbReference>
<dbReference type="Gene3D" id="4.10.950.10">
    <property type="entry name" value="Ribosomal protein L2, domain 3"/>
    <property type="match status" value="1"/>
</dbReference>
<evidence type="ECO:0000313" key="12">
    <source>
        <dbReference type="Proteomes" id="UP000030752"/>
    </source>
</evidence>
<evidence type="ECO:0000256" key="8">
    <source>
        <dbReference type="SAM" id="MobiDB-lite"/>
    </source>
</evidence>
<dbReference type="PROSITE" id="PS00467">
    <property type="entry name" value="RIBOSOMAL_L2"/>
    <property type="match status" value="1"/>
</dbReference>
<name>W2S9Z6_CYPE1</name>
<sequence length="408" mass="44604">MLQPRIALRRACASCQSIVPSLSRTYAQVVDPLAPSQSIDLSAPGVKSVPQDRLQPVFGESALRRYTPRTPGIRHLVRPINDHIWRGRPVFKLTTPKKGHARGGRNHTGRVVVRHRGGGHKRRLRTVDFMREDGGRHIVERIEHDPGRTAHIALVRHEQTQKLSYILAAEGMRAGDVVESYRSGLPQELLDGMGGDIDRGLIASKTAHRGNCLKLGMIPVGTPIFNITPDKASIGKICRSAGTHGVIIAKGEDEVQKEMLKFISDQGAVTSDGGNMQLSALTPEQLTRYEKAAQFVTVKLSSGEIRLVDKDAVATIGVASNANFKYTSLGKAGRKRWLGIRPTVRGVAMNAVDHPHGGGRGKGKGNNDPVSPWGKPAKSGFKTRPRSKVNKLVVQERPRNQGKRRRGK</sequence>
<dbReference type="PANTHER" id="PTHR13691:SF5">
    <property type="entry name" value="LARGE RIBOSOMAL SUBUNIT PROTEIN UL2M"/>
    <property type="match status" value="1"/>
</dbReference>
<dbReference type="GO" id="GO:0032543">
    <property type="term" value="P:mitochondrial translation"/>
    <property type="evidence" value="ECO:0007669"/>
    <property type="project" value="TreeGrafter"/>
</dbReference>
<feature type="domain" description="Large ribosomal subunit protein uL2 RNA-binding" evidence="10">
    <location>
        <begin position="104"/>
        <end position="180"/>
    </location>
</feature>
<dbReference type="InterPro" id="IPR022669">
    <property type="entry name" value="Ribosomal_uL2_C"/>
</dbReference>
<dbReference type="STRING" id="1220924.W2S9Z6"/>
<dbReference type="InterPro" id="IPR022666">
    <property type="entry name" value="Ribosomal_uL2_RNA-bd_dom"/>
</dbReference>
<comment type="subcellular location">
    <subcellularLocation>
        <location evidence="1">Mitochondrion</location>
    </subcellularLocation>
</comment>
<dbReference type="InterPro" id="IPR002171">
    <property type="entry name" value="Ribosomal_uL2"/>
</dbReference>
<comment type="similarity">
    <text evidence="2">Belongs to the universal ribosomal protein uL2 family.</text>
</comment>
<evidence type="ECO:0000313" key="11">
    <source>
        <dbReference type="EMBL" id="ETN44739.1"/>
    </source>
</evidence>
<feature type="region of interest" description="Disordered" evidence="8">
    <location>
        <begin position="350"/>
        <end position="408"/>
    </location>
</feature>
<dbReference type="SUPFAM" id="SSF50249">
    <property type="entry name" value="Nucleic acid-binding proteins"/>
    <property type="match status" value="1"/>
</dbReference>
<dbReference type="GeneID" id="19977748"/>
<proteinExistence type="inferred from homology"/>
<evidence type="ECO:0000256" key="5">
    <source>
        <dbReference type="ARBA" id="ARBA00023274"/>
    </source>
</evidence>
<dbReference type="VEuPathDB" id="FungiDB:HMPREF1541_10409"/>
<dbReference type="Pfam" id="PF03947">
    <property type="entry name" value="Ribosomal_L2_C"/>
    <property type="match status" value="2"/>
</dbReference>
<reference evidence="11 12" key="1">
    <citation type="submission" date="2013-03" db="EMBL/GenBank/DDBJ databases">
        <title>The Genome Sequence of Phialophora europaea CBS 101466.</title>
        <authorList>
            <consortium name="The Broad Institute Genomics Platform"/>
            <person name="Cuomo C."/>
            <person name="de Hoog S."/>
            <person name="Gorbushina A."/>
            <person name="Walker B."/>
            <person name="Young S.K."/>
            <person name="Zeng Q."/>
            <person name="Gargeya S."/>
            <person name="Fitzgerald M."/>
            <person name="Haas B."/>
            <person name="Abouelleil A."/>
            <person name="Allen A.W."/>
            <person name="Alvarado L."/>
            <person name="Arachchi H.M."/>
            <person name="Berlin A.M."/>
            <person name="Chapman S.B."/>
            <person name="Gainer-Dewar J."/>
            <person name="Goldberg J."/>
            <person name="Griggs A."/>
            <person name="Gujja S."/>
            <person name="Hansen M."/>
            <person name="Howarth C."/>
            <person name="Imamovic A."/>
            <person name="Ireland A."/>
            <person name="Larimer J."/>
            <person name="McCowan C."/>
            <person name="Murphy C."/>
            <person name="Pearson M."/>
            <person name="Poon T.W."/>
            <person name="Priest M."/>
            <person name="Roberts A."/>
            <person name="Saif S."/>
            <person name="Shea T."/>
            <person name="Sisk P."/>
            <person name="Sykes S."/>
            <person name="Wortman J."/>
            <person name="Nusbaum C."/>
            <person name="Birren B."/>
        </authorList>
    </citation>
    <scope>NUCLEOTIDE SEQUENCE [LARGE SCALE GENOMIC DNA]</scope>
    <source>
        <strain evidence="11 12">CBS 101466</strain>
    </source>
</reference>
<dbReference type="Proteomes" id="UP000030752">
    <property type="component" value="Unassembled WGS sequence"/>
</dbReference>
<evidence type="ECO:0000256" key="7">
    <source>
        <dbReference type="ARBA" id="ARBA00069872"/>
    </source>
</evidence>
<dbReference type="RefSeq" id="XP_008713302.1">
    <property type="nucleotide sequence ID" value="XM_008715080.1"/>
</dbReference>
<dbReference type="eggNOG" id="KOG0438">
    <property type="taxonomic scope" value="Eukaryota"/>
</dbReference>
<dbReference type="GO" id="GO:0003735">
    <property type="term" value="F:structural constituent of ribosome"/>
    <property type="evidence" value="ECO:0007669"/>
    <property type="project" value="InterPro"/>
</dbReference>
<evidence type="ECO:0000259" key="9">
    <source>
        <dbReference type="SMART" id="SM01382"/>
    </source>
</evidence>
<dbReference type="GO" id="GO:0005762">
    <property type="term" value="C:mitochondrial large ribosomal subunit"/>
    <property type="evidence" value="ECO:0007669"/>
    <property type="project" value="TreeGrafter"/>
</dbReference>
<feature type="domain" description="Large ribosomal subunit protein uL2 C-terminal" evidence="9">
    <location>
        <begin position="207"/>
        <end position="376"/>
    </location>
</feature>
<dbReference type="Gene3D" id="2.40.50.140">
    <property type="entry name" value="Nucleic acid-binding proteins"/>
    <property type="match status" value="1"/>
</dbReference>
<evidence type="ECO:0000256" key="3">
    <source>
        <dbReference type="ARBA" id="ARBA00022980"/>
    </source>
</evidence>
<dbReference type="Pfam" id="PF00181">
    <property type="entry name" value="Ribosomal_L2_N"/>
    <property type="match status" value="1"/>
</dbReference>
<evidence type="ECO:0000256" key="6">
    <source>
        <dbReference type="ARBA" id="ARBA00037226"/>
    </source>
</evidence>
<dbReference type="SMART" id="SM01383">
    <property type="entry name" value="Ribosomal_L2"/>
    <property type="match status" value="1"/>
</dbReference>
<evidence type="ECO:0000256" key="4">
    <source>
        <dbReference type="ARBA" id="ARBA00023128"/>
    </source>
</evidence>
<dbReference type="FunFam" id="4.10.950.10:FF:000001">
    <property type="entry name" value="50S ribosomal protein L2"/>
    <property type="match status" value="1"/>
</dbReference>
<dbReference type="InParanoid" id="W2S9Z6"/>
<keyword evidence="3" id="KW-0689">Ribosomal protein</keyword>
<dbReference type="OrthoDB" id="268576at2759"/>
<keyword evidence="5" id="KW-0687">Ribonucleoprotein</keyword>
<gene>
    <name evidence="11" type="ORF">HMPREF1541_10409</name>
</gene>
<dbReference type="SMART" id="SM01382">
    <property type="entry name" value="Ribosomal_L2_C"/>
    <property type="match status" value="1"/>
</dbReference>
<accession>W2S9Z6</accession>
<keyword evidence="12" id="KW-1185">Reference proteome</keyword>
<dbReference type="InterPro" id="IPR022671">
    <property type="entry name" value="Ribosomal_uL2_CS"/>
</dbReference>
<dbReference type="Gene3D" id="2.30.30.30">
    <property type="match status" value="1"/>
</dbReference>
<dbReference type="EMBL" id="KB822714">
    <property type="protein sequence ID" value="ETN44739.1"/>
    <property type="molecule type" value="Genomic_DNA"/>
</dbReference>
<dbReference type="FunCoup" id="W2S9Z6">
    <property type="interactions" value="413"/>
</dbReference>
<dbReference type="GO" id="GO:0003723">
    <property type="term" value="F:RNA binding"/>
    <property type="evidence" value="ECO:0007669"/>
    <property type="project" value="TreeGrafter"/>
</dbReference>
<evidence type="ECO:0000259" key="10">
    <source>
        <dbReference type="SMART" id="SM01383"/>
    </source>
</evidence>
<dbReference type="FunFam" id="2.40.50.140:FF:000128">
    <property type="entry name" value="50S ribosomal protein L2"/>
    <property type="match status" value="1"/>
</dbReference>
<dbReference type="PANTHER" id="PTHR13691">
    <property type="entry name" value="RIBOSOMAL PROTEIN L2"/>
    <property type="match status" value="1"/>
</dbReference>
<comment type="function">
    <text evidence="6">Component of the mitochondrial ribosome (mitoribosome), a dedicated translation machinery responsible for the synthesis of mitochondrial genome-encoded proteins, including at least some of the essential transmembrane subunits of the mitochondrial respiratory chain. The mitoribosomes are attached to the mitochondrial inner membrane and translation products are cotranslationally integrated into the membrane.</text>
</comment>
<dbReference type="InterPro" id="IPR008991">
    <property type="entry name" value="Translation_prot_SH3-like_sf"/>
</dbReference>
<organism evidence="11 12">
    <name type="scientific">Cyphellophora europaea (strain CBS 101466)</name>
    <name type="common">Phialophora europaea</name>
    <dbReference type="NCBI Taxonomy" id="1220924"/>
    <lineage>
        <taxon>Eukaryota</taxon>
        <taxon>Fungi</taxon>
        <taxon>Dikarya</taxon>
        <taxon>Ascomycota</taxon>
        <taxon>Pezizomycotina</taxon>
        <taxon>Eurotiomycetes</taxon>
        <taxon>Chaetothyriomycetidae</taxon>
        <taxon>Chaetothyriales</taxon>
        <taxon>Cyphellophoraceae</taxon>
        <taxon>Cyphellophora</taxon>
    </lineage>
</organism>
<evidence type="ECO:0000256" key="1">
    <source>
        <dbReference type="ARBA" id="ARBA00004173"/>
    </source>
</evidence>
<dbReference type="AlphaFoldDB" id="W2S9Z6"/>
<dbReference type="InterPro" id="IPR012340">
    <property type="entry name" value="NA-bd_OB-fold"/>
</dbReference>
<protein>
    <recommendedName>
        <fullName evidence="7">Large ribosomal subunit protein uL2m</fullName>
    </recommendedName>
</protein>
<keyword evidence="4" id="KW-0496">Mitochondrion</keyword>
<evidence type="ECO:0000256" key="2">
    <source>
        <dbReference type="ARBA" id="ARBA00005636"/>
    </source>
</evidence>